<name>M1CUJ3_SOLTU</name>
<dbReference type="EnsemblPlants" id="PGSC0003DMT400075024">
    <property type="protein sequence ID" value="PGSC0003DMT400075024"/>
    <property type="gene ID" value="PGSC0003DMG400029180"/>
</dbReference>
<evidence type="ECO:0000313" key="1">
    <source>
        <dbReference type="EnsemblPlants" id="PGSC0003DMT400075024"/>
    </source>
</evidence>
<dbReference type="AlphaFoldDB" id="M1CUJ3"/>
<evidence type="ECO:0000313" key="2">
    <source>
        <dbReference type="Proteomes" id="UP000011115"/>
    </source>
</evidence>
<dbReference type="ExpressionAtlas" id="M1CUJ3">
    <property type="expression patterns" value="baseline"/>
</dbReference>
<protein>
    <submittedName>
        <fullName evidence="1">Methylketone synthase Ib</fullName>
    </submittedName>
</protein>
<dbReference type="Gramene" id="PGSC0003DMT400075024">
    <property type="protein sequence ID" value="PGSC0003DMT400075024"/>
    <property type="gene ID" value="PGSC0003DMG400029180"/>
</dbReference>
<reference evidence="1" key="2">
    <citation type="submission" date="2015-06" db="UniProtKB">
        <authorList>
            <consortium name="EnsemblPlants"/>
        </authorList>
    </citation>
    <scope>IDENTIFICATION</scope>
    <source>
        <strain evidence="1">DM1-3 516 R44</strain>
    </source>
</reference>
<reference evidence="2" key="1">
    <citation type="journal article" date="2011" name="Nature">
        <title>Genome sequence and analysis of the tuber crop potato.</title>
        <authorList>
            <consortium name="The Potato Genome Sequencing Consortium"/>
        </authorList>
    </citation>
    <scope>NUCLEOTIDE SEQUENCE [LARGE SCALE GENOMIC DNA]</scope>
    <source>
        <strain evidence="2">cv. DM1-3 516 R44</strain>
    </source>
</reference>
<organism evidence="1 2">
    <name type="scientific">Solanum tuberosum</name>
    <name type="common">Potato</name>
    <dbReference type="NCBI Taxonomy" id="4113"/>
    <lineage>
        <taxon>Eukaryota</taxon>
        <taxon>Viridiplantae</taxon>
        <taxon>Streptophyta</taxon>
        <taxon>Embryophyta</taxon>
        <taxon>Tracheophyta</taxon>
        <taxon>Spermatophyta</taxon>
        <taxon>Magnoliopsida</taxon>
        <taxon>eudicotyledons</taxon>
        <taxon>Gunneridae</taxon>
        <taxon>Pentapetalae</taxon>
        <taxon>asterids</taxon>
        <taxon>lamiids</taxon>
        <taxon>Solanales</taxon>
        <taxon>Solanaceae</taxon>
        <taxon>Solanoideae</taxon>
        <taxon>Solaneae</taxon>
        <taxon>Solanum</taxon>
    </lineage>
</organism>
<accession>M1CUJ3</accession>
<proteinExistence type="predicted"/>
<dbReference type="HOGENOM" id="CLU_3018098_0_0_1"/>
<sequence>MEIFPEKISVAVFVTVLMTGPTLNAATLYTQVAIFHIPNFSHEIICYVCLKLTRLG</sequence>
<keyword evidence="2" id="KW-1185">Reference proteome</keyword>
<dbReference type="Proteomes" id="UP000011115">
    <property type="component" value="Unassembled WGS sequence"/>
</dbReference>